<dbReference type="SUPFAM" id="SSF56059">
    <property type="entry name" value="Glutathione synthetase ATP-binding domain-like"/>
    <property type="match status" value="1"/>
</dbReference>
<keyword evidence="3" id="KW-0436">Ligase</keyword>
<dbReference type="Gene3D" id="3.30.470.20">
    <property type="entry name" value="ATP-grasp fold, B domain"/>
    <property type="match status" value="1"/>
</dbReference>
<dbReference type="PROSITE" id="PS50975">
    <property type="entry name" value="ATP_GRASP"/>
    <property type="match status" value="1"/>
</dbReference>
<accession>A0ABW6SA38</accession>
<evidence type="ECO:0000256" key="1">
    <source>
        <dbReference type="PROSITE-ProRule" id="PRU00409"/>
    </source>
</evidence>
<reference evidence="3 4" key="1">
    <citation type="submission" date="2024-10" db="EMBL/GenBank/DDBJ databases">
        <title>The Natural Products Discovery Center: Release of the First 8490 Sequenced Strains for Exploring Actinobacteria Biosynthetic Diversity.</title>
        <authorList>
            <person name="Kalkreuter E."/>
            <person name="Kautsar S.A."/>
            <person name="Yang D."/>
            <person name="Bader C.D."/>
            <person name="Teijaro C.N."/>
            <person name="Fluegel L."/>
            <person name="Davis C.M."/>
            <person name="Simpson J.R."/>
            <person name="Lauterbach L."/>
            <person name="Steele A.D."/>
            <person name="Gui C."/>
            <person name="Meng S."/>
            <person name="Li G."/>
            <person name="Viehrig K."/>
            <person name="Ye F."/>
            <person name="Su P."/>
            <person name="Kiefer A.F."/>
            <person name="Nichols A."/>
            <person name="Cepeda A.J."/>
            <person name="Yan W."/>
            <person name="Fan B."/>
            <person name="Jiang Y."/>
            <person name="Adhikari A."/>
            <person name="Zheng C.-J."/>
            <person name="Schuster L."/>
            <person name="Cowan T.M."/>
            <person name="Smanski M.J."/>
            <person name="Chevrette M.G."/>
            <person name="De Carvalho L.P.S."/>
            <person name="Shen B."/>
        </authorList>
    </citation>
    <scope>NUCLEOTIDE SEQUENCE [LARGE SCALE GENOMIC DNA]</scope>
    <source>
        <strain evidence="3 4">NPDC002593</strain>
    </source>
</reference>
<organism evidence="3 4">
    <name type="scientific">Nocardia jiangxiensis</name>
    <dbReference type="NCBI Taxonomy" id="282685"/>
    <lineage>
        <taxon>Bacteria</taxon>
        <taxon>Bacillati</taxon>
        <taxon>Actinomycetota</taxon>
        <taxon>Actinomycetes</taxon>
        <taxon>Mycobacteriales</taxon>
        <taxon>Nocardiaceae</taxon>
        <taxon>Nocardia</taxon>
    </lineage>
</organism>
<dbReference type="SUPFAM" id="SSF52210">
    <property type="entry name" value="Succinyl-CoA synthetase domains"/>
    <property type="match status" value="2"/>
</dbReference>
<gene>
    <name evidence="3" type="ORF">ACFYXQ_32675</name>
</gene>
<evidence type="ECO:0000313" key="3">
    <source>
        <dbReference type="EMBL" id="MFF3572534.1"/>
    </source>
</evidence>
<dbReference type="InterPro" id="IPR016102">
    <property type="entry name" value="Succinyl-CoA_synth-like"/>
</dbReference>
<dbReference type="InterPro" id="IPR011761">
    <property type="entry name" value="ATP-grasp"/>
</dbReference>
<dbReference type="InterPro" id="IPR013815">
    <property type="entry name" value="ATP_grasp_subdomain_1"/>
</dbReference>
<dbReference type="PANTHER" id="PTHR42793">
    <property type="entry name" value="COA BINDING DOMAIN CONTAINING PROTEIN"/>
    <property type="match status" value="1"/>
</dbReference>
<protein>
    <submittedName>
        <fullName evidence="3">Acetate--CoA ligase family protein</fullName>
    </submittedName>
</protein>
<dbReference type="Pfam" id="PF13607">
    <property type="entry name" value="Succ_CoA_lig"/>
    <property type="match status" value="1"/>
</dbReference>
<keyword evidence="1" id="KW-0547">Nucleotide-binding</keyword>
<keyword evidence="1" id="KW-0067">ATP-binding</keyword>
<dbReference type="Pfam" id="PF13380">
    <property type="entry name" value="CoA_binding_2"/>
    <property type="match status" value="1"/>
</dbReference>
<proteinExistence type="predicted"/>
<keyword evidence="4" id="KW-1185">Reference proteome</keyword>
<dbReference type="Gene3D" id="3.40.50.261">
    <property type="entry name" value="Succinyl-CoA synthetase domains"/>
    <property type="match status" value="2"/>
</dbReference>
<comment type="caution">
    <text evidence="3">The sequence shown here is derived from an EMBL/GenBank/DDBJ whole genome shotgun (WGS) entry which is preliminary data.</text>
</comment>
<dbReference type="Gene3D" id="3.30.1490.20">
    <property type="entry name" value="ATP-grasp fold, A domain"/>
    <property type="match status" value="1"/>
</dbReference>
<sequence>MSSTYEPGDPAVSRGSLDRAFRPRSVAILGASDDPSRISGRALHYLLRAGFTGEIFPVNHKRDIVQGTPAYRSLADVPGVPDIVLIALPAARLADAVRECVAKGVAAAVVYAAGFAETGDSGARRQTELAAIAREGGLRLFGPNCLGLMNSALGFVGTFSSAFDAGTPKGGGVAIASQSGAYGGHLAYLCRERGLDVGYWVSTGNESDVDVATCIDWLARQDDVTVIMAYLEGVGDGDRLRAALATARAHRTPVVITKVGKSAAGAAAAASHTASLAGADDVYDAVFAESGAYRARTTQEQIDIAYACAHGSFPKGRRLGIVTVSGGFGVELCDAAEQYGLEVAGLPEAARARLRELNPMGSDDNPCDTTANWLNDPALITRTFEIMYGGGDYDCVIGSFTILPDSPTFGAGIREAIRAGTERYLDRPTALCMQARPEVVRAYEDAGFLVFGDSDRAVRALAALARIVEGFDEHSDEAPDPGLPTAGPLSGLSEAGAQEVLAAAGVPFLPSRLVTSRADAHEAAGELGMPLAAKVVSVDLAHKTDVGGVELGVTDAAAAFELITTRVAAARPDARIDGVLLSPMAPAGVEIIVGTNTDPVFGPVIVIGFGGVTAELHRDVVLRVGAVTVEAAREMVLGLRSAPLLTGHRGGPVADLEALARVVSAVSRFAVANRDRVVSVELNPVLVGPDGAVALDALILTPSKEGHPWTSD</sequence>
<dbReference type="SMART" id="SM00881">
    <property type="entry name" value="CoA_binding"/>
    <property type="match status" value="1"/>
</dbReference>
<dbReference type="Proteomes" id="UP001601992">
    <property type="component" value="Unassembled WGS sequence"/>
</dbReference>
<dbReference type="RefSeq" id="WP_387406066.1">
    <property type="nucleotide sequence ID" value="NZ_JBIAQY010000013.1"/>
</dbReference>
<evidence type="ECO:0000313" key="4">
    <source>
        <dbReference type="Proteomes" id="UP001601992"/>
    </source>
</evidence>
<dbReference type="InterPro" id="IPR003781">
    <property type="entry name" value="CoA-bd"/>
</dbReference>
<dbReference type="Gene3D" id="3.40.50.720">
    <property type="entry name" value="NAD(P)-binding Rossmann-like Domain"/>
    <property type="match status" value="1"/>
</dbReference>
<dbReference type="Pfam" id="PF13549">
    <property type="entry name" value="ATP-grasp_5"/>
    <property type="match status" value="1"/>
</dbReference>
<name>A0ABW6SA38_9NOCA</name>
<dbReference type="EMBL" id="JBIAQY010000013">
    <property type="protein sequence ID" value="MFF3572534.1"/>
    <property type="molecule type" value="Genomic_DNA"/>
</dbReference>
<dbReference type="InterPro" id="IPR032875">
    <property type="entry name" value="Succ_CoA_lig_flav_dom"/>
</dbReference>
<dbReference type="GO" id="GO:0016874">
    <property type="term" value="F:ligase activity"/>
    <property type="evidence" value="ECO:0007669"/>
    <property type="project" value="UniProtKB-KW"/>
</dbReference>
<feature type="domain" description="ATP-grasp" evidence="2">
    <location>
        <begin position="498"/>
        <end position="534"/>
    </location>
</feature>
<evidence type="ECO:0000259" key="2">
    <source>
        <dbReference type="PROSITE" id="PS50975"/>
    </source>
</evidence>
<dbReference type="InterPro" id="IPR036291">
    <property type="entry name" value="NAD(P)-bd_dom_sf"/>
</dbReference>
<dbReference type="PANTHER" id="PTHR42793:SF4">
    <property type="entry name" value="BLL6376 PROTEIN"/>
    <property type="match status" value="1"/>
</dbReference>
<dbReference type="SUPFAM" id="SSF51735">
    <property type="entry name" value="NAD(P)-binding Rossmann-fold domains"/>
    <property type="match status" value="1"/>
</dbReference>